<organism evidence="3 4">
    <name type="scientific">Nostocoides vanveenii</name>
    <dbReference type="NCBI Taxonomy" id="330835"/>
    <lineage>
        <taxon>Bacteria</taxon>
        <taxon>Bacillati</taxon>
        <taxon>Actinomycetota</taxon>
        <taxon>Actinomycetes</taxon>
        <taxon>Micrococcales</taxon>
        <taxon>Intrasporangiaceae</taxon>
        <taxon>Nostocoides</taxon>
    </lineage>
</organism>
<dbReference type="SUPFAM" id="SSF48208">
    <property type="entry name" value="Six-hairpin glycosidases"/>
    <property type="match status" value="1"/>
</dbReference>
<accession>A0ABP4WHI8</accession>
<sequence>MTGAPDRLLCSAEELAAEADRLLEFTRASAVEGGFGWLDNDGAVEERDLQLWITGRMTHVCALGHLLGKPGFLELVEHGVEALGENFHDDEFGGWYAAISPDGERPTGFAKEAYAHSFVILAASSAQLCQARGADDLLSDALAVHDHHFWDDAAGMTRESFSANWRSEEAYRGINANMHTVEAFLAAGDVTGDERLHHRAGRIVTRTIDGFARGNGWRIPEHFTPDWEPMLEHNRDDPAHPFRPYGSTIGHGLEWTRLTLATAASIGGPEWDWATPAAVALAERAIADGWAADGHDGFIYTTDWSGAPVTRARMHWVVTEALGAAWALHHVTGDARWPELFGQWWDYAKANLVDHERGSWHAELAPGNTPAAGTWSGKPDTYHAVQAMLLPRLPLTPSFASALAARPRS</sequence>
<proteinExistence type="inferred from homology"/>
<comment type="similarity">
    <text evidence="1">Belongs to the N-acylglucosamine 2-epimerase family.</text>
</comment>
<reference evidence="4" key="1">
    <citation type="journal article" date="2019" name="Int. J. Syst. Evol. Microbiol.">
        <title>The Global Catalogue of Microorganisms (GCM) 10K type strain sequencing project: providing services to taxonomists for standard genome sequencing and annotation.</title>
        <authorList>
            <consortium name="The Broad Institute Genomics Platform"/>
            <consortium name="The Broad Institute Genome Sequencing Center for Infectious Disease"/>
            <person name="Wu L."/>
            <person name="Ma J."/>
        </authorList>
    </citation>
    <scope>NUCLEOTIDE SEQUENCE [LARGE SCALE GENOMIC DNA]</scope>
    <source>
        <strain evidence="4">JCM 15591</strain>
    </source>
</reference>
<keyword evidence="4" id="KW-1185">Reference proteome</keyword>
<dbReference type="Proteomes" id="UP001501475">
    <property type="component" value="Unassembled WGS sequence"/>
</dbReference>
<comment type="caution">
    <text evidence="3">The sequence shown here is derived from an EMBL/GenBank/DDBJ whole genome shotgun (WGS) entry which is preliminary data.</text>
</comment>
<protein>
    <recommendedName>
        <fullName evidence="5">AGE family epimerase/isomerase</fullName>
    </recommendedName>
</protein>
<evidence type="ECO:0008006" key="5">
    <source>
        <dbReference type="Google" id="ProtNLM"/>
    </source>
</evidence>
<dbReference type="PANTHER" id="PTHR15108">
    <property type="entry name" value="N-ACYLGLUCOSAMINE-2-EPIMERASE"/>
    <property type="match status" value="1"/>
</dbReference>
<name>A0ABP4WHI8_9MICO</name>
<dbReference type="EMBL" id="BAAAPN010000029">
    <property type="protein sequence ID" value="GAA1753042.1"/>
    <property type="molecule type" value="Genomic_DNA"/>
</dbReference>
<dbReference type="InterPro" id="IPR008928">
    <property type="entry name" value="6-hairpin_glycosidase_sf"/>
</dbReference>
<dbReference type="InterPro" id="IPR010819">
    <property type="entry name" value="AGE/CE"/>
</dbReference>
<dbReference type="Gene3D" id="1.50.10.10">
    <property type="match status" value="1"/>
</dbReference>
<dbReference type="Pfam" id="PF07221">
    <property type="entry name" value="GlcNAc_2-epim"/>
    <property type="match status" value="1"/>
</dbReference>
<dbReference type="RefSeq" id="WP_344063328.1">
    <property type="nucleotide sequence ID" value="NZ_BAAAPN010000029.1"/>
</dbReference>
<evidence type="ECO:0000256" key="2">
    <source>
        <dbReference type="ARBA" id="ARBA00023235"/>
    </source>
</evidence>
<gene>
    <name evidence="3" type="ORF">GCM10009810_11280</name>
</gene>
<evidence type="ECO:0000256" key="1">
    <source>
        <dbReference type="ARBA" id="ARBA00008558"/>
    </source>
</evidence>
<evidence type="ECO:0000313" key="3">
    <source>
        <dbReference type="EMBL" id="GAA1753042.1"/>
    </source>
</evidence>
<dbReference type="InterPro" id="IPR012341">
    <property type="entry name" value="6hp_glycosidase-like_sf"/>
</dbReference>
<evidence type="ECO:0000313" key="4">
    <source>
        <dbReference type="Proteomes" id="UP001501475"/>
    </source>
</evidence>
<keyword evidence="2" id="KW-0413">Isomerase</keyword>